<dbReference type="OrthoDB" id="1899157at2"/>
<dbReference type="KEGG" id="mpec:B9O19_02247"/>
<dbReference type="Proteomes" id="UP000235589">
    <property type="component" value="Chromosome"/>
</dbReference>
<dbReference type="AlphaFoldDB" id="A0A2K9P535"/>
<evidence type="ECO:0000313" key="1">
    <source>
        <dbReference type="EMBL" id="AUO20387.1"/>
    </source>
</evidence>
<gene>
    <name evidence="1" type="ORF">B9O19_02247</name>
</gene>
<proteinExistence type="predicted"/>
<dbReference type="PANTHER" id="PTHR32305:SF15">
    <property type="entry name" value="PROTEIN RHSA-RELATED"/>
    <property type="match status" value="1"/>
</dbReference>
<protein>
    <submittedName>
        <fullName evidence="1">YD repeat protein</fullName>
    </submittedName>
</protein>
<sequence length="441" mass="49305">MSNEQTYSYDCNGNMTSKNTHIYYDDYSPDEHFHTEYENTTRDYGYNLQNKMESYDGKGQTATYVYDGTGTRIGKTVNGVSTGQIWNNGNVIAEYGTRGTKSYILGVGGEIVKTKDSTSNSRYFSYNAHGDTTNIIEKKAESTSFAVTAAYEYDAFGCLVTGTGGGEADSNAFRYNGQYTDEETGLIYLRNRYYDPSIGRFTQEDPYWNPGNMIYGDSGNNNIPSYESISQSANLYVYCASDPVNGADPSGEYVNLLYLQSLYQMYGVTVNVARLIWQAGAYFYLDQQKGWYLTATLLERSTSGIPNQSFVANGGDYAAELVRNDDGFNAQVNNDLWNMANAGYTSVDIWGYYEFDLNSDLGAALHNVSYNVRGSMNAEGRWEVYVSVYDTFDFTEFVIPIGGEYTAQETFLWIVNDAAAISQAISVIQPVDVTINYKQTY</sequence>
<dbReference type="Gene3D" id="2.180.10.10">
    <property type="entry name" value="RHS repeat-associated core"/>
    <property type="match status" value="1"/>
</dbReference>
<dbReference type="InterPro" id="IPR022385">
    <property type="entry name" value="Rhs_assc_core"/>
</dbReference>
<keyword evidence="2" id="KW-1185">Reference proteome</keyword>
<dbReference type="PANTHER" id="PTHR32305">
    <property type="match status" value="1"/>
</dbReference>
<reference evidence="1 2" key="1">
    <citation type="submission" date="2017-04" db="EMBL/GenBank/DDBJ databases">
        <title>Monoglobus pectinilyticus 14 draft genome.</title>
        <authorList>
            <person name="Kim C."/>
            <person name="Rosendale D.I."/>
            <person name="Kelly W.J."/>
            <person name="Tannock G.W."/>
            <person name="Patchett M.L."/>
            <person name="Jordens J.Z."/>
        </authorList>
    </citation>
    <scope>NUCLEOTIDE SEQUENCE [LARGE SCALE GENOMIC DNA]</scope>
    <source>
        <strain evidence="1 2">14</strain>
    </source>
</reference>
<evidence type="ECO:0000313" key="2">
    <source>
        <dbReference type="Proteomes" id="UP000235589"/>
    </source>
</evidence>
<accession>A0A2K9P535</accession>
<dbReference type="InterPro" id="IPR050708">
    <property type="entry name" value="T6SS_VgrG/RHS"/>
</dbReference>
<name>A0A2K9P535_9FIRM</name>
<dbReference type="RefSeq" id="WP_102366511.1">
    <property type="nucleotide sequence ID" value="NZ_CP020991.1"/>
</dbReference>
<dbReference type="EMBL" id="CP020991">
    <property type="protein sequence ID" value="AUO20387.1"/>
    <property type="molecule type" value="Genomic_DNA"/>
</dbReference>
<dbReference type="NCBIfam" id="TIGR03696">
    <property type="entry name" value="Rhs_assc_core"/>
    <property type="match status" value="1"/>
</dbReference>
<dbReference type="GeneID" id="98063618"/>
<organism evidence="1 2">
    <name type="scientific">Monoglobus pectinilyticus</name>
    <dbReference type="NCBI Taxonomy" id="1981510"/>
    <lineage>
        <taxon>Bacteria</taxon>
        <taxon>Bacillati</taxon>
        <taxon>Bacillota</taxon>
        <taxon>Clostridia</taxon>
        <taxon>Monoglobales</taxon>
        <taxon>Monoglobaceae</taxon>
        <taxon>Monoglobus</taxon>
    </lineage>
</organism>